<evidence type="ECO:0000313" key="1">
    <source>
        <dbReference type="EMBL" id="MEK0184751.1"/>
    </source>
</evidence>
<sequence length="175" mass="20036">MNNSQKFHFKLGERFLENYAAPPEDPLGELSHFEMAIRRFCFEYDHKVSIEIGDEKIQVFLDPDICMILEDDLPEQIKKLSQGKPIEIDFAESCTLSIKLVPTDDRISCTLSKFGVSGWEKVFEFDRTHVLDVLRGFLEEVMQLAVDKGYITLFEKEEFISPAFASSTDAAVLSK</sequence>
<keyword evidence="2" id="KW-1185">Reference proteome</keyword>
<proteinExistence type="predicted"/>
<dbReference type="RefSeq" id="WP_340522871.1">
    <property type="nucleotide sequence ID" value="NZ_JBBLXS010000071.1"/>
</dbReference>
<accession>A0ABU8YK48</accession>
<gene>
    <name evidence="1" type="ORF">WMG39_07755</name>
</gene>
<protein>
    <submittedName>
        <fullName evidence="1">Uncharacterized protein</fullName>
    </submittedName>
</protein>
<comment type="caution">
    <text evidence="1">The sequence shown here is derived from an EMBL/GenBank/DDBJ whole genome shotgun (WGS) entry which is preliminary data.</text>
</comment>
<dbReference type="EMBL" id="JBBLXS010000071">
    <property type="protein sequence ID" value="MEK0184751.1"/>
    <property type="molecule type" value="Genomic_DNA"/>
</dbReference>
<reference evidence="1 2" key="1">
    <citation type="journal article" date="2020" name="Harmful Algae">
        <title>Molecular and morphological characterization of a novel dihydroanatoxin-a producing Microcoleus species (cyanobacteria) from the Russian River, California, USA.</title>
        <authorList>
            <person name="Conklin K.Y."/>
            <person name="Stancheva R."/>
            <person name="Otten T.G."/>
            <person name="Fadness R."/>
            <person name="Boyer G.L."/>
            <person name="Read B."/>
            <person name="Zhang X."/>
            <person name="Sheath R.G."/>
        </authorList>
    </citation>
    <scope>NUCLEOTIDE SEQUENCE [LARGE SCALE GENOMIC DNA]</scope>
    <source>
        <strain evidence="1 2">PTRS2</strain>
    </source>
</reference>
<evidence type="ECO:0000313" key="2">
    <source>
        <dbReference type="Proteomes" id="UP001384579"/>
    </source>
</evidence>
<name>A0ABU8YK48_9CYAN</name>
<dbReference type="Proteomes" id="UP001384579">
    <property type="component" value="Unassembled WGS sequence"/>
</dbReference>
<organism evidence="1 2">
    <name type="scientific">Microcoleus anatoxicus PTRS2</name>
    <dbReference type="NCBI Taxonomy" id="2705321"/>
    <lineage>
        <taxon>Bacteria</taxon>
        <taxon>Bacillati</taxon>
        <taxon>Cyanobacteriota</taxon>
        <taxon>Cyanophyceae</taxon>
        <taxon>Oscillatoriophycideae</taxon>
        <taxon>Oscillatoriales</taxon>
        <taxon>Microcoleaceae</taxon>
        <taxon>Microcoleus</taxon>
        <taxon>Microcoleus anatoxicus</taxon>
    </lineage>
</organism>